<dbReference type="InterPro" id="IPR011460">
    <property type="entry name" value="Lcl_C"/>
</dbReference>
<keyword evidence="1" id="KW-0677">Repeat</keyword>
<dbReference type="Proteomes" id="UP000194798">
    <property type="component" value="Unassembled WGS sequence"/>
</dbReference>
<keyword evidence="7" id="KW-1185">Reference proteome</keyword>
<evidence type="ECO:0000259" key="5">
    <source>
        <dbReference type="Pfam" id="PF07603"/>
    </source>
</evidence>
<dbReference type="SMART" id="SM00028">
    <property type="entry name" value="TPR"/>
    <property type="match status" value="4"/>
</dbReference>
<dbReference type="InterPro" id="IPR011990">
    <property type="entry name" value="TPR-like_helical_dom_sf"/>
</dbReference>
<reference evidence="6 7" key="1">
    <citation type="submission" date="2016-12" db="EMBL/GenBank/DDBJ databases">
        <title>Thioflexothrix psekupsii D3 genome sequencing and assembly.</title>
        <authorList>
            <person name="Fomenkov A."/>
            <person name="Vincze T."/>
            <person name="Grabovich M."/>
            <person name="Anton B.P."/>
            <person name="Dubinina G."/>
            <person name="Orlova M."/>
            <person name="Belousova E."/>
            <person name="Roberts R.J."/>
        </authorList>
    </citation>
    <scope>NUCLEOTIDE SEQUENCE [LARGE SCALE GENOMIC DNA]</scope>
    <source>
        <strain evidence="6">D3</strain>
    </source>
</reference>
<sequence>MEPFTSFLLLTASQTIIHAVPRVLGQVVANHGNKRNNRDFMEMIRGNSRLIELQANHQKQLAIIYHERNDIEMTRLEMEKAIALSDHEDRRELLELKAKELRLTERLAQQEQVFRAQESALYRELLRELKTQEIDVKLQEIQTQWDAIEKNWPSRLNRRDTEELLLKGRTEYPLLLLIAPPNISRSCPDSFQNNLPQELRNHLKAFIKTQYGNSTYPVELYADYFNRDIFDIDVKQLRHVLSPLPTVVIYCDITDREVYFHVGSWGWGNAEFAEVTSEPWNWRDEKNRLQKDEPDVDECLYQLRLEVIDMYKVLSSFLVDWYYLNSDRHYLPVLPAIKSDFPREDLVFQIELIEAVHQRNLACSAYDDGVQCLRLELFAQAVTHFQTALRLSADFSEAELYLGIALCGAERYAEAEQQLAAVLKQEPQNVFALNYYGLSLLHLKQLSAALTCFEQLVELNPDCADGWLHLSETLSALGRGKLATPYLDKAKKLPPCASPIVPVVSKVVPVVSKVVPVASKPVLIKDRYRDNGDGTVTDIKTNLQWMRCLVGQTWQDGRCHGEAQEMYCDTAVALKADFAGHSDWRLPTIEELRSLVYCSSGKPAYFPNNGKKCEGDYQRPTLVQEAFPDASEWFVWSCSPVAGGTSNAWGVGFNNGSDDNSPRYGSNNVRLVRGGQ</sequence>
<comment type="caution">
    <text evidence="6">The sequence shown here is derived from an EMBL/GenBank/DDBJ whole genome shotgun (WGS) entry which is preliminary data.</text>
</comment>
<dbReference type="Pfam" id="PF07603">
    <property type="entry name" value="Lcl_C"/>
    <property type="match status" value="1"/>
</dbReference>
<evidence type="ECO:0000313" key="7">
    <source>
        <dbReference type="Proteomes" id="UP000194798"/>
    </source>
</evidence>
<feature type="repeat" description="TPR" evidence="3">
    <location>
        <begin position="430"/>
        <end position="463"/>
    </location>
</feature>
<evidence type="ECO:0000256" key="1">
    <source>
        <dbReference type="ARBA" id="ARBA00022737"/>
    </source>
</evidence>
<dbReference type="EMBL" id="MSLT01000006">
    <property type="protein sequence ID" value="OUD15251.1"/>
    <property type="molecule type" value="Genomic_DNA"/>
</dbReference>
<gene>
    <name evidence="6" type="ORF">TPSD3_01595</name>
</gene>
<dbReference type="Pfam" id="PF14559">
    <property type="entry name" value="TPR_19"/>
    <property type="match status" value="1"/>
</dbReference>
<dbReference type="PANTHER" id="PTHR44943">
    <property type="entry name" value="CELLULOSE SYNTHASE OPERON PROTEIN C"/>
    <property type="match status" value="1"/>
</dbReference>
<feature type="coiled-coil region" evidence="4">
    <location>
        <begin position="84"/>
        <end position="142"/>
    </location>
</feature>
<proteinExistence type="predicted"/>
<protein>
    <recommendedName>
        <fullName evidence="5">Lcl C-terminal domain-containing protein</fullName>
    </recommendedName>
</protein>
<accession>A0A251X9Z0</accession>
<dbReference type="SUPFAM" id="SSF48452">
    <property type="entry name" value="TPR-like"/>
    <property type="match status" value="1"/>
</dbReference>
<organism evidence="6 7">
    <name type="scientific">Thioflexithrix psekupsensis</name>
    <dbReference type="NCBI Taxonomy" id="1570016"/>
    <lineage>
        <taxon>Bacteria</taxon>
        <taxon>Pseudomonadati</taxon>
        <taxon>Pseudomonadota</taxon>
        <taxon>Gammaproteobacteria</taxon>
        <taxon>Thiotrichales</taxon>
        <taxon>Thioflexithrix</taxon>
    </lineage>
</organism>
<dbReference type="PROSITE" id="PS50005">
    <property type="entry name" value="TPR"/>
    <property type="match status" value="1"/>
</dbReference>
<evidence type="ECO:0000256" key="3">
    <source>
        <dbReference type="PROSITE-ProRule" id="PRU00339"/>
    </source>
</evidence>
<keyword evidence="4" id="KW-0175">Coiled coil</keyword>
<dbReference type="PANTHER" id="PTHR44943:SF8">
    <property type="entry name" value="TPR REPEAT-CONTAINING PROTEIN MJ0263"/>
    <property type="match status" value="1"/>
</dbReference>
<keyword evidence="2 3" id="KW-0802">TPR repeat</keyword>
<dbReference type="InterPro" id="IPR019734">
    <property type="entry name" value="TPR_rpt"/>
</dbReference>
<dbReference type="RefSeq" id="WP_086486842.1">
    <property type="nucleotide sequence ID" value="NZ_MSLT01000006.1"/>
</dbReference>
<evidence type="ECO:0000313" key="6">
    <source>
        <dbReference type="EMBL" id="OUD15251.1"/>
    </source>
</evidence>
<dbReference type="AlphaFoldDB" id="A0A251X9Z0"/>
<dbReference type="Gene3D" id="1.25.40.10">
    <property type="entry name" value="Tetratricopeptide repeat domain"/>
    <property type="match status" value="1"/>
</dbReference>
<name>A0A251X9Z0_9GAMM</name>
<dbReference type="OrthoDB" id="9793251at2"/>
<dbReference type="InterPro" id="IPR051685">
    <property type="entry name" value="Ycf3/AcsC/BcsC/TPR_MFPF"/>
</dbReference>
<dbReference type="Pfam" id="PF13432">
    <property type="entry name" value="TPR_16"/>
    <property type="match status" value="1"/>
</dbReference>
<evidence type="ECO:0000256" key="2">
    <source>
        <dbReference type="ARBA" id="ARBA00022803"/>
    </source>
</evidence>
<evidence type="ECO:0000256" key="4">
    <source>
        <dbReference type="SAM" id="Coils"/>
    </source>
</evidence>
<feature type="domain" description="Lcl C-terminal" evidence="5">
    <location>
        <begin position="534"/>
        <end position="673"/>
    </location>
</feature>